<dbReference type="GO" id="GO:0005675">
    <property type="term" value="C:transcription factor TFIIH holo complex"/>
    <property type="evidence" value="ECO:0007669"/>
    <property type="project" value="UniProtKB-UniRule"/>
</dbReference>
<keyword evidence="7" id="KW-0863">Zinc-finger</keyword>
<comment type="caution">
    <text evidence="8">The sequence shown here is derived from an EMBL/GenBank/DDBJ whole genome shotgun (WGS) entry which is preliminary data.</text>
</comment>
<dbReference type="Pfam" id="PF03850">
    <property type="entry name" value="Tfb4"/>
    <property type="match status" value="1"/>
</dbReference>
<comment type="subunit">
    <text evidence="7">Component of the 7-subunit TFIIH core complex composed of XPB, XPD, TFB1/GTF2H1, GTF2H2/P44, TFB4/GTF2H3, TFB2/GTF2H4 and TFB5/GTF2H5, which is active in NER. The core complex associates with the 3-subunit CDK-activating kinase (CAK) module composed of CYCH1/cyclin H1, CDKD and MAT1/At4g30820 to form the 10-subunit holoenzyme (holo-TFIIH) active in transcription.</text>
</comment>
<dbReference type="GO" id="GO:0000439">
    <property type="term" value="C:transcription factor TFIIH core complex"/>
    <property type="evidence" value="ECO:0007669"/>
    <property type="project" value="UniProtKB-UniRule"/>
</dbReference>
<evidence type="ECO:0000256" key="3">
    <source>
        <dbReference type="ARBA" id="ARBA00022763"/>
    </source>
</evidence>
<evidence type="ECO:0000256" key="2">
    <source>
        <dbReference type="ARBA" id="ARBA00022723"/>
    </source>
</evidence>
<keyword evidence="7" id="KW-0804">Transcription</keyword>
<name>A0AAN7FKB6_QUERU</name>
<dbReference type="PANTHER" id="PTHR12831:SF0">
    <property type="entry name" value="GENERAL TRANSCRIPTION FACTOR IIH SUBUNIT 3"/>
    <property type="match status" value="1"/>
</dbReference>
<sequence length="67" mass="7748">MFTNTSSGHLPLLESWSERLRCFCHKKTIDMGYICSVCLSIFCKHHKKCSTCGSLRWGREFVSILFS</sequence>
<evidence type="ECO:0000256" key="5">
    <source>
        <dbReference type="ARBA" id="ARBA00023204"/>
    </source>
</evidence>
<protein>
    <recommendedName>
        <fullName evidence="7">General transcription and DNA repair factor IIH subunit TFB4</fullName>
    </recommendedName>
    <alternativeName>
        <fullName evidence="7">RNA polymerase II transcription factor B subunit 4</fullName>
    </alternativeName>
</protein>
<comment type="function">
    <text evidence="7">Component of the general transcription and DNA repair factor IIH (TFIIH) core complex, which is involved in general and transcription-coupled nucleotide excision repair (NER) of damaged DNA and, when complexed to CAK, in RNA transcription by RNA polymerase II. In NER, TFIIH acts by opening DNA around the lesion to allow the excision of the damaged oligonucleotide and its replacement by a new DNA fragment. In transcription, TFIIH has an essential role in transcription initiation. When the pre-initiation complex (PIC) has been established, TFIIH is required for promoter opening and promoter escape. Phosphorylation of the C-terminal tail (CTD) of the largest subunit of RNA polymerase II by the kinase module CAK controls the initiation of transcription.</text>
</comment>
<evidence type="ECO:0000256" key="7">
    <source>
        <dbReference type="RuleBase" id="RU368090"/>
    </source>
</evidence>
<evidence type="ECO:0000256" key="1">
    <source>
        <dbReference type="ARBA" id="ARBA00004123"/>
    </source>
</evidence>
<keyword evidence="4 7" id="KW-0862">Zinc</keyword>
<reference evidence="8 9" key="1">
    <citation type="journal article" date="2023" name="G3 (Bethesda)">
        <title>A haplotype-resolved chromosome-scale genome for Quercus rubra L. provides insights into the genetics of adaptive traits for red oak species.</title>
        <authorList>
            <person name="Kapoor B."/>
            <person name="Jenkins J."/>
            <person name="Schmutz J."/>
            <person name="Zhebentyayeva T."/>
            <person name="Kuelheim C."/>
            <person name="Coggeshall M."/>
            <person name="Heim C."/>
            <person name="Lasky J.R."/>
            <person name="Leites L."/>
            <person name="Islam-Faridi N."/>
            <person name="Romero-Severson J."/>
            <person name="DeLeo V.L."/>
            <person name="Lucas S.M."/>
            <person name="Lazic D."/>
            <person name="Gailing O."/>
            <person name="Carlson J."/>
            <person name="Staton M."/>
        </authorList>
    </citation>
    <scope>NUCLEOTIDE SEQUENCE [LARGE SCALE GENOMIC DNA]</scope>
    <source>
        <strain evidence="8">Pseudo-F2</strain>
    </source>
</reference>
<comment type="similarity">
    <text evidence="7">Belongs to the TFB4 family.</text>
</comment>
<dbReference type="Proteomes" id="UP001324115">
    <property type="component" value="Unassembled WGS sequence"/>
</dbReference>
<keyword evidence="6 7" id="KW-0539">Nucleus</keyword>
<keyword evidence="2 7" id="KW-0479">Metal-binding</keyword>
<keyword evidence="7" id="KW-0805">Transcription regulation</keyword>
<keyword evidence="5 7" id="KW-0234">DNA repair</keyword>
<proteinExistence type="inferred from homology"/>
<dbReference type="InterPro" id="IPR004600">
    <property type="entry name" value="TFIIH_Tfb4/GTF2H3"/>
</dbReference>
<evidence type="ECO:0000313" key="9">
    <source>
        <dbReference type="Proteomes" id="UP001324115"/>
    </source>
</evidence>
<comment type="subcellular location">
    <subcellularLocation>
        <location evidence="1 7">Nucleus</location>
    </subcellularLocation>
</comment>
<accession>A0AAN7FKB6</accession>
<evidence type="ECO:0000256" key="6">
    <source>
        <dbReference type="ARBA" id="ARBA00023242"/>
    </source>
</evidence>
<evidence type="ECO:0000313" key="8">
    <source>
        <dbReference type="EMBL" id="KAK4595500.1"/>
    </source>
</evidence>
<organism evidence="8 9">
    <name type="scientific">Quercus rubra</name>
    <name type="common">Northern red oak</name>
    <name type="synonym">Quercus borealis</name>
    <dbReference type="NCBI Taxonomy" id="3512"/>
    <lineage>
        <taxon>Eukaryota</taxon>
        <taxon>Viridiplantae</taxon>
        <taxon>Streptophyta</taxon>
        <taxon>Embryophyta</taxon>
        <taxon>Tracheophyta</taxon>
        <taxon>Spermatophyta</taxon>
        <taxon>Magnoliopsida</taxon>
        <taxon>eudicotyledons</taxon>
        <taxon>Gunneridae</taxon>
        <taxon>Pentapetalae</taxon>
        <taxon>rosids</taxon>
        <taxon>fabids</taxon>
        <taxon>Fagales</taxon>
        <taxon>Fagaceae</taxon>
        <taxon>Quercus</taxon>
    </lineage>
</organism>
<dbReference type="GO" id="GO:0006355">
    <property type="term" value="P:regulation of DNA-templated transcription"/>
    <property type="evidence" value="ECO:0007669"/>
    <property type="project" value="InterPro"/>
</dbReference>
<evidence type="ECO:0000256" key="4">
    <source>
        <dbReference type="ARBA" id="ARBA00022833"/>
    </source>
</evidence>
<keyword evidence="3 7" id="KW-0227">DNA damage</keyword>
<dbReference type="PANTHER" id="PTHR12831">
    <property type="entry name" value="TRANSCRIPTION INITIATION FACTOR IIH TFIIH , POLYPEPTIDE 3-RELATED"/>
    <property type="match status" value="1"/>
</dbReference>
<gene>
    <name evidence="8" type="ORF">RGQ29_013821</name>
</gene>
<dbReference type="GO" id="GO:0006289">
    <property type="term" value="P:nucleotide-excision repair"/>
    <property type="evidence" value="ECO:0007669"/>
    <property type="project" value="UniProtKB-UniRule"/>
</dbReference>
<dbReference type="AlphaFoldDB" id="A0AAN7FKB6"/>
<dbReference type="GO" id="GO:0008270">
    <property type="term" value="F:zinc ion binding"/>
    <property type="evidence" value="ECO:0007669"/>
    <property type="project" value="UniProtKB-KW"/>
</dbReference>
<keyword evidence="9" id="KW-1185">Reference proteome</keyword>
<dbReference type="EMBL" id="JAXUIC010000003">
    <property type="protein sequence ID" value="KAK4595500.1"/>
    <property type="molecule type" value="Genomic_DNA"/>
</dbReference>